<evidence type="ECO:0000256" key="2">
    <source>
        <dbReference type="ARBA" id="ARBA00023002"/>
    </source>
</evidence>
<dbReference type="PANTHER" id="PTHR24321">
    <property type="entry name" value="DEHYDROGENASES, SHORT CHAIN"/>
    <property type="match status" value="1"/>
</dbReference>
<dbReference type="PRINTS" id="PR00081">
    <property type="entry name" value="GDHRDH"/>
</dbReference>
<evidence type="ECO:0000313" key="4">
    <source>
        <dbReference type="EMBL" id="VAW94359.1"/>
    </source>
</evidence>
<protein>
    <submittedName>
        <fullName evidence="4">Short-chain dehydrogenase</fullName>
    </submittedName>
</protein>
<keyword evidence="2" id="KW-0560">Oxidoreductase</keyword>
<dbReference type="NCBIfam" id="NF006196">
    <property type="entry name" value="PRK08324.2-4"/>
    <property type="match status" value="1"/>
</dbReference>
<dbReference type="EMBL" id="UOFR01000026">
    <property type="protein sequence ID" value="VAW94359.1"/>
    <property type="molecule type" value="Genomic_DNA"/>
</dbReference>
<reference evidence="4" key="1">
    <citation type="submission" date="2018-06" db="EMBL/GenBank/DDBJ databases">
        <authorList>
            <person name="Zhirakovskaya E."/>
        </authorList>
    </citation>
    <scope>NUCLEOTIDE SEQUENCE</scope>
</reference>
<dbReference type="GO" id="GO:0016491">
    <property type="term" value="F:oxidoreductase activity"/>
    <property type="evidence" value="ECO:0007669"/>
    <property type="project" value="UniProtKB-KW"/>
</dbReference>
<dbReference type="InterPro" id="IPR036291">
    <property type="entry name" value="NAD(P)-bd_dom_sf"/>
</dbReference>
<dbReference type="InterPro" id="IPR001303">
    <property type="entry name" value="Aldolase_II/adducin_N"/>
</dbReference>
<proteinExistence type="inferred from homology"/>
<feature type="domain" description="Class II aldolase/adducin N-terminal" evidence="3">
    <location>
        <begin position="19"/>
        <end position="219"/>
    </location>
</feature>
<organism evidence="4">
    <name type="scientific">hydrothermal vent metagenome</name>
    <dbReference type="NCBI Taxonomy" id="652676"/>
    <lineage>
        <taxon>unclassified sequences</taxon>
        <taxon>metagenomes</taxon>
        <taxon>ecological metagenomes</taxon>
    </lineage>
</organism>
<dbReference type="SUPFAM" id="SSF51735">
    <property type="entry name" value="NAD(P)-binding Rossmann-fold domains"/>
    <property type="match status" value="1"/>
</dbReference>
<dbReference type="InterPro" id="IPR036409">
    <property type="entry name" value="Aldolase_II/adducin_N_sf"/>
</dbReference>
<dbReference type="InterPro" id="IPR002347">
    <property type="entry name" value="SDR_fam"/>
</dbReference>
<dbReference type="Gene3D" id="3.40.50.720">
    <property type="entry name" value="NAD(P)-binding Rossmann-like Domain"/>
    <property type="match status" value="1"/>
</dbReference>
<dbReference type="FunFam" id="3.40.50.720:FF:000084">
    <property type="entry name" value="Short-chain dehydrogenase reductase"/>
    <property type="match status" value="1"/>
</dbReference>
<dbReference type="PROSITE" id="PS00061">
    <property type="entry name" value="ADH_SHORT"/>
    <property type="match status" value="1"/>
</dbReference>
<dbReference type="Pfam" id="PF00596">
    <property type="entry name" value="Aldolase_II"/>
    <property type="match status" value="1"/>
</dbReference>
<comment type="similarity">
    <text evidence="1">Belongs to the short-chain dehydrogenases/reductases (SDR) family.</text>
</comment>
<dbReference type="Pfam" id="PF00106">
    <property type="entry name" value="adh_short"/>
    <property type="match status" value="1"/>
</dbReference>
<sequence>MKNLWNEQEAMQCKSELALRVYTSRLLGRAPDLVLHGGGNTSVKINQKNILGHEETLLYVKGSGWDLATIEAAGFPAVNLDHLKALAELESLSDPDMVNELKTHTTNASAPTPSVEAILHAILPFKYVDHTHADAVVTITNTPDGLNRIKSIYDDVVIVPYVMPGFDLARICAQAFAEQSNDRTIGMVLMNHGIFSFADNAKDSYQRMIELVTRAEEYLKDNNAWQIDIATADTTKNKYDIILQAEMRNKLSAVAEKPMILHAEASAEVFSFIARNDIEEVSQQGPATPDHVIRTKQLPMLNYDIAKDLPNYLFSYKKYFEKNSKKSKSNVTTLDPAPRVVLDKDLGLCTLGNTIIDALINRDIYQHTIKIIQRATMLEQYQALPGKEIFAVEYWDLEQAKLKKSGKRPEFEGEVALVTGAASGIGKACVDSLLKRGAAVIALDIDSKVSDLFPASNYCGLVCDVTSQQAIEQALDQGVRKFGGVDMVILNAGIFPASATIDDLDIDLWNRTLDINLTANLRLLKAVHPLLNLAPRYGRVVIIGSKNVPAPGPGASAYSVSKAALNQLMRVVALEWSDDKIRINAVHPNAVFDTNIWTKEILQARAASYQMSVAEYKTRNLLKTEISSHDVAELVAEMCGPLFAKTTAAQLPIDGGDLRVI</sequence>
<name>A0A3B1A815_9ZZZZ</name>
<evidence type="ECO:0000256" key="1">
    <source>
        <dbReference type="ARBA" id="ARBA00006484"/>
    </source>
</evidence>
<accession>A0A3B1A815</accession>
<dbReference type="Gene3D" id="3.40.225.10">
    <property type="entry name" value="Class II aldolase/adducin N-terminal domain"/>
    <property type="match status" value="1"/>
</dbReference>
<dbReference type="AlphaFoldDB" id="A0A3B1A815"/>
<evidence type="ECO:0000259" key="3">
    <source>
        <dbReference type="SMART" id="SM01007"/>
    </source>
</evidence>
<dbReference type="PANTHER" id="PTHR24321:SF14">
    <property type="entry name" value="SHORT-CHAIN TYPE DEHYDROGENASE_REDUCTASE BLR2146-RELATED"/>
    <property type="match status" value="1"/>
</dbReference>
<dbReference type="SMART" id="SM01007">
    <property type="entry name" value="Aldolase_II"/>
    <property type="match status" value="1"/>
</dbReference>
<gene>
    <name evidence="4" type="ORF">MNBD_GAMMA21-772</name>
</gene>
<dbReference type="SUPFAM" id="SSF53639">
    <property type="entry name" value="AraD/HMP-PK domain-like"/>
    <property type="match status" value="1"/>
</dbReference>
<dbReference type="InterPro" id="IPR020904">
    <property type="entry name" value="Sc_DH/Rdtase_CS"/>
</dbReference>